<accession>A0AAU7XE16</accession>
<evidence type="ECO:0000256" key="5">
    <source>
        <dbReference type="ARBA" id="ARBA00023136"/>
    </source>
</evidence>
<feature type="transmembrane region" description="Helical" evidence="6">
    <location>
        <begin position="12"/>
        <end position="38"/>
    </location>
</feature>
<dbReference type="PANTHER" id="PTHR30238:SF4">
    <property type="entry name" value="SLL1022 PROTEIN"/>
    <property type="match status" value="1"/>
</dbReference>
<feature type="transmembrane region" description="Helical" evidence="6">
    <location>
        <begin position="124"/>
        <end position="151"/>
    </location>
</feature>
<proteinExistence type="inferred from homology"/>
<organism evidence="7">
    <name type="scientific">Methyloraptor flagellatus</name>
    <dbReference type="NCBI Taxonomy" id="3162530"/>
    <lineage>
        <taxon>Bacteria</taxon>
        <taxon>Pseudomonadati</taxon>
        <taxon>Pseudomonadota</taxon>
        <taxon>Alphaproteobacteria</taxon>
        <taxon>Hyphomicrobiales</taxon>
        <taxon>Ancalomicrobiaceae</taxon>
        <taxon>Methyloraptor</taxon>
    </lineage>
</organism>
<comment type="similarity">
    <text evidence="2">Belongs to the TerC family.</text>
</comment>
<evidence type="ECO:0000313" key="7">
    <source>
        <dbReference type="EMBL" id="XBY46295.1"/>
    </source>
</evidence>
<feature type="transmembrane region" description="Helical" evidence="6">
    <location>
        <begin position="84"/>
        <end position="103"/>
    </location>
</feature>
<feature type="transmembrane region" description="Helical" evidence="6">
    <location>
        <begin position="50"/>
        <end position="72"/>
    </location>
</feature>
<comment type="subcellular location">
    <subcellularLocation>
        <location evidence="1">Membrane</location>
        <topology evidence="1">Multi-pass membrane protein</topology>
    </subcellularLocation>
</comment>
<dbReference type="Pfam" id="PF03741">
    <property type="entry name" value="TerC"/>
    <property type="match status" value="1"/>
</dbReference>
<dbReference type="EMBL" id="CP158568">
    <property type="protein sequence ID" value="XBY46295.1"/>
    <property type="molecule type" value="Genomic_DNA"/>
</dbReference>
<protein>
    <submittedName>
        <fullName evidence="7">TerC family protein</fullName>
    </submittedName>
</protein>
<feature type="transmembrane region" description="Helical" evidence="6">
    <location>
        <begin position="157"/>
        <end position="176"/>
    </location>
</feature>
<keyword evidence="3 6" id="KW-0812">Transmembrane</keyword>
<feature type="transmembrane region" description="Helical" evidence="6">
    <location>
        <begin position="214"/>
        <end position="232"/>
    </location>
</feature>
<evidence type="ECO:0000256" key="3">
    <source>
        <dbReference type="ARBA" id="ARBA00022692"/>
    </source>
</evidence>
<evidence type="ECO:0000256" key="4">
    <source>
        <dbReference type="ARBA" id="ARBA00022989"/>
    </source>
</evidence>
<evidence type="ECO:0000256" key="2">
    <source>
        <dbReference type="ARBA" id="ARBA00007511"/>
    </source>
</evidence>
<reference evidence="7" key="1">
    <citation type="submission" date="2024-06" db="EMBL/GenBank/DDBJ databases">
        <title>Methylostella associata gen. nov., sp. nov., a novel Ancalomicrobiaceae-affiliated facultatively methylotrophic bacteria that feed on methanotrophs of the genus Methylococcus.</title>
        <authorList>
            <person name="Saltykova V."/>
            <person name="Danilova O.V."/>
            <person name="Oshkin I.Y."/>
            <person name="Belova S.E."/>
            <person name="Pimenov N.V."/>
            <person name="Dedysh S.N."/>
        </authorList>
    </citation>
    <scope>NUCLEOTIDE SEQUENCE</scope>
    <source>
        <strain evidence="7">S20</strain>
    </source>
</reference>
<sequence>MIELLTDPQAWASLLTLTVLEIVLGIDNVVFLSVATGHLPAAEAKRARQLGLLLALGFRIVLLFFISWIVGLKDPIVSVQGFDLSIKDIILILGGGFLIYKAVGHIHEEIEEEPGVEYKAAVKTAFSAVVGQIIVIDIVFSLDSIITAVGLAQHVPIMIAAVIIAVGVMYVASGPVSAFIERHPTTKVLALAFLMLIGVALVADGLGFHIPRGYIYSAMAFAAGVEALNVMAKAKREKARRGH</sequence>
<keyword evidence="5 6" id="KW-0472">Membrane</keyword>
<evidence type="ECO:0000256" key="1">
    <source>
        <dbReference type="ARBA" id="ARBA00004141"/>
    </source>
</evidence>
<dbReference type="AlphaFoldDB" id="A0AAU7XE16"/>
<keyword evidence="4 6" id="KW-1133">Transmembrane helix</keyword>
<dbReference type="InterPro" id="IPR005496">
    <property type="entry name" value="Integral_membrane_TerC"/>
</dbReference>
<feature type="transmembrane region" description="Helical" evidence="6">
    <location>
        <begin position="188"/>
        <end position="208"/>
    </location>
</feature>
<dbReference type="GO" id="GO:0016020">
    <property type="term" value="C:membrane"/>
    <property type="evidence" value="ECO:0007669"/>
    <property type="project" value="UniProtKB-SubCell"/>
</dbReference>
<dbReference type="KEGG" id="mflg:ABS361_08780"/>
<evidence type="ECO:0000256" key="6">
    <source>
        <dbReference type="SAM" id="Phobius"/>
    </source>
</evidence>
<gene>
    <name evidence="7" type="ORF">ABS361_08780</name>
</gene>
<name>A0AAU7XE16_9HYPH</name>
<dbReference type="RefSeq" id="WP_407051390.1">
    <property type="nucleotide sequence ID" value="NZ_CP158568.1"/>
</dbReference>
<dbReference type="PANTHER" id="PTHR30238">
    <property type="entry name" value="MEMBRANE BOUND PREDICTED REDOX MODULATOR"/>
    <property type="match status" value="1"/>
</dbReference>